<sequence>MSASESPPLKHGPQLCENGLLWNVFVVPWQRLKVIRRGLFDPLYLQISCYGIRKIIRVRADQREQVETILRTHATGFIQSPKTSHSKD</sequence>
<organism evidence="1 2">
    <name type="scientific">Blastopirellula retiformator</name>
    <dbReference type="NCBI Taxonomy" id="2527970"/>
    <lineage>
        <taxon>Bacteria</taxon>
        <taxon>Pseudomonadati</taxon>
        <taxon>Planctomycetota</taxon>
        <taxon>Planctomycetia</taxon>
        <taxon>Pirellulales</taxon>
        <taxon>Pirellulaceae</taxon>
        <taxon>Blastopirellula</taxon>
    </lineage>
</organism>
<dbReference type="EMBL" id="SJPF01000001">
    <property type="protein sequence ID" value="TWT39547.1"/>
    <property type="molecule type" value="Genomic_DNA"/>
</dbReference>
<evidence type="ECO:0000313" key="1">
    <source>
        <dbReference type="EMBL" id="TWT39547.1"/>
    </source>
</evidence>
<accession>A0A5C5VNA1</accession>
<gene>
    <name evidence="1" type="ORF">Enr8_12470</name>
</gene>
<dbReference type="Proteomes" id="UP000318878">
    <property type="component" value="Unassembled WGS sequence"/>
</dbReference>
<reference evidence="1 2" key="1">
    <citation type="submission" date="2019-02" db="EMBL/GenBank/DDBJ databases">
        <title>Deep-cultivation of Planctomycetes and their phenomic and genomic characterization uncovers novel biology.</title>
        <authorList>
            <person name="Wiegand S."/>
            <person name="Jogler M."/>
            <person name="Boedeker C."/>
            <person name="Pinto D."/>
            <person name="Vollmers J."/>
            <person name="Rivas-Marin E."/>
            <person name="Kohn T."/>
            <person name="Peeters S.H."/>
            <person name="Heuer A."/>
            <person name="Rast P."/>
            <person name="Oberbeckmann S."/>
            <person name="Bunk B."/>
            <person name="Jeske O."/>
            <person name="Meyerdierks A."/>
            <person name="Storesund J.E."/>
            <person name="Kallscheuer N."/>
            <person name="Luecker S."/>
            <person name="Lage O.M."/>
            <person name="Pohl T."/>
            <person name="Merkel B.J."/>
            <person name="Hornburger P."/>
            <person name="Mueller R.-W."/>
            <person name="Bruemmer F."/>
            <person name="Labrenz M."/>
            <person name="Spormann A.M."/>
            <person name="Op Den Camp H."/>
            <person name="Overmann J."/>
            <person name="Amann R."/>
            <person name="Jetten M.S.M."/>
            <person name="Mascher T."/>
            <person name="Medema M.H."/>
            <person name="Devos D.P."/>
            <person name="Kaster A.-K."/>
            <person name="Ovreas L."/>
            <person name="Rohde M."/>
            <person name="Galperin M.Y."/>
            <person name="Jogler C."/>
        </authorList>
    </citation>
    <scope>NUCLEOTIDE SEQUENCE [LARGE SCALE GENOMIC DNA]</scope>
    <source>
        <strain evidence="1 2">Enr8</strain>
    </source>
</reference>
<name>A0A5C5VNA1_9BACT</name>
<comment type="caution">
    <text evidence="1">The sequence shown here is derived from an EMBL/GenBank/DDBJ whole genome shotgun (WGS) entry which is preliminary data.</text>
</comment>
<dbReference type="AlphaFoldDB" id="A0A5C5VNA1"/>
<protein>
    <submittedName>
        <fullName evidence="1">Uncharacterized protein</fullName>
    </submittedName>
</protein>
<keyword evidence="2" id="KW-1185">Reference proteome</keyword>
<evidence type="ECO:0000313" key="2">
    <source>
        <dbReference type="Proteomes" id="UP000318878"/>
    </source>
</evidence>
<proteinExistence type="predicted"/>